<dbReference type="InterPro" id="IPR017946">
    <property type="entry name" value="PLC-like_Pdiesterase_TIM-brl"/>
</dbReference>
<dbReference type="PANTHER" id="PTHR46211">
    <property type="entry name" value="GLYCEROPHOSPHORYL DIESTER PHOSPHODIESTERASE"/>
    <property type="match status" value="1"/>
</dbReference>
<dbReference type="PANTHER" id="PTHR46211:SF1">
    <property type="entry name" value="GLYCEROPHOSPHODIESTER PHOSPHODIESTERASE, CYTOPLASMIC"/>
    <property type="match status" value="1"/>
</dbReference>
<feature type="domain" description="GP-PDE" evidence="1">
    <location>
        <begin position="1"/>
        <end position="237"/>
    </location>
</feature>
<organism evidence="2 3">
    <name type="scientific">Marinobacter lacisalsi</name>
    <dbReference type="NCBI Taxonomy" id="475979"/>
    <lineage>
        <taxon>Bacteria</taxon>
        <taxon>Pseudomonadati</taxon>
        <taxon>Pseudomonadota</taxon>
        <taxon>Gammaproteobacteria</taxon>
        <taxon>Pseudomonadales</taxon>
        <taxon>Marinobacteraceae</taxon>
        <taxon>Marinobacter</taxon>
    </lineage>
</organism>
<proteinExistence type="predicted"/>
<dbReference type="RefSeq" id="WP_379886155.1">
    <property type="nucleotide sequence ID" value="NZ_JBHSDI010000010.1"/>
</dbReference>
<dbReference type="PROSITE" id="PS50007">
    <property type="entry name" value="PIPLC_X_DOMAIN"/>
    <property type="match status" value="1"/>
</dbReference>
<protein>
    <submittedName>
        <fullName evidence="2">Glycerophosphodiester phosphodiesterase</fullName>
    </submittedName>
</protein>
<dbReference type="EMBL" id="JBHSDI010000010">
    <property type="protein sequence ID" value="MFC4258628.1"/>
    <property type="molecule type" value="Genomic_DNA"/>
</dbReference>
<dbReference type="PROSITE" id="PS51704">
    <property type="entry name" value="GP_PDE"/>
    <property type="match status" value="1"/>
</dbReference>
<reference evidence="3" key="1">
    <citation type="journal article" date="2019" name="Int. J. Syst. Evol. Microbiol.">
        <title>The Global Catalogue of Microorganisms (GCM) 10K type strain sequencing project: providing services to taxonomists for standard genome sequencing and annotation.</title>
        <authorList>
            <consortium name="The Broad Institute Genomics Platform"/>
            <consortium name="The Broad Institute Genome Sequencing Center for Infectious Disease"/>
            <person name="Wu L."/>
            <person name="Ma J."/>
        </authorList>
    </citation>
    <scope>NUCLEOTIDE SEQUENCE [LARGE SCALE GENOMIC DNA]</scope>
    <source>
        <strain evidence="3">CECT 7297</strain>
    </source>
</reference>
<evidence type="ECO:0000313" key="2">
    <source>
        <dbReference type="EMBL" id="MFC4258628.1"/>
    </source>
</evidence>
<dbReference type="CDD" id="cd08556">
    <property type="entry name" value="GDPD"/>
    <property type="match status" value="1"/>
</dbReference>
<gene>
    <name evidence="2" type="ORF">ACFOZ5_06200</name>
</gene>
<comment type="caution">
    <text evidence="2">The sequence shown here is derived from an EMBL/GenBank/DDBJ whole genome shotgun (WGS) entry which is preliminary data.</text>
</comment>
<dbReference type="InterPro" id="IPR030395">
    <property type="entry name" value="GP_PDE_dom"/>
</dbReference>
<dbReference type="Proteomes" id="UP001595798">
    <property type="component" value="Unassembled WGS sequence"/>
</dbReference>
<evidence type="ECO:0000313" key="3">
    <source>
        <dbReference type="Proteomes" id="UP001595798"/>
    </source>
</evidence>
<sequence length="265" mass="29961">MIIYGHRGARGEAPENTLAGFETAYRRGIRHFELDVQLSSDGVPVVIHDTTVDRTTGQQGKVASFTAAQLATMDARQNTAPWPDATGIPSLDQVLDACPEVLHYQLEVKPDARTRLNILCNRLTELIQRRRLFETVVVTSSDTWFLQQIKRRNRKIHTGYVAGRRFPRPVATALRMHCSYLIPSWRICSRDMVRQAHQLDMQVSVWTVNRIHDMLAMEDLGVNSIITDFPTSTHIYFDNRTVKLPRSSEMGNEASSQGQSAEAKA</sequence>
<accession>A0ABV8QGQ5</accession>
<dbReference type="Gene3D" id="3.20.20.190">
    <property type="entry name" value="Phosphatidylinositol (PI) phosphodiesterase"/>
    <property type="match status" value="1"/>
</dbReference>
<dbReference type="Pfam" id="PF03009">
    <property type="entry name" value="GDPD"/>
    <property type="match status" value="1"/>
</dbReference>
<keyword evidence="3" id="KW-1185">Reference proteome</keyword>
<dbReference type="SUPFAM" id="SSF51695">
    <property type="entry name" value="PLC-like phosphodiesterases"/>
    <property type="match status" value="1"/>
</dbReference>
<evidence type="ECO:0000259" key="1">
    <source>
        <dbReference type="PROSITE" id="PS51704"/>
    </source>
</evidence>
<name>A0ABV8QGQ5_9GAMM</name>